<keyword evidence="2" id="KW-0813">Transport</keyword>
<evidence type="ECO:0000256" key="3">
    <source>
        <dbReference type="ARBA" id="ARBA00022449"/>
    </source>
</evidence>
<accession>A0A9W7G3T6</accession>
<keyword evidence="5 11" id="KW-1133">Transmembrane helix</keyword>
<keyword evidence="9" id="KW-0739">Sodium transport</keyword>
<dbReference type="OrthoDB" id="1288932at2759"/>
<organism evidence="13 14">
    <name type="scientific">Triparma columacea</name>
    <dbReference type="NCBI Taxonomy" id="722753"/>
    <lineage>
        <taxon>Eukaryota</taxon>
        <taxon>Sar</taxon>
        <taxon>Stramenopiles</taxon>
        <taxon>Ochrophyta</taxon>
        <taxon>Bolidophyceae</taxon>
        <taxon>Parmales</taxon>
        <taxon>Triparmaceae</taxon>
        <taxon>Triparma</taxon>
    </lineage>
</organism>
<dbReference type="GO" id="GO:0015297">
    <property type="term" value="F:antiporter activity"/>
    <property type="evidence" value="ECO:0007669"/>
    <property type="project" value="UniProtKB-KW"/>
</dbReference>
<evidence type="ECO:0000256" key="6">
    <source>
        <dbReference type="ARBA" id="ARBA00023053"/>
    </source>
</evidence>
<feature type="transmembrane region" description="Helical" evidence="11">
    <location>
        <begin position="12"/>
        <end position="36"/>
    </location>
</feature>
<keyword evidence="4 11" id="KW-0812">Transmembrane</keyword>
<dbReference type="Gene3D" id="1.20.1530.20">
    <property type="match status" value="1"/>
</dbReference>
<name>A0A9W7G3T6_9STRA</name>
<evidence type="ECO:0000256" key="11">
    <source>
        <dbReference type="SAM" id="Phobius"/>
    </source>
</evidence>
<dbReference type="GO" id="GO:0006814">
    <property type="term" value="P:sodium ion transport"/>
    <property type="evidence" value="ECO:0007669"/>
    <property type="project" value="UniProtKB-KW"/>
</dbReference>
<dbReference type="GO" id="GO:0016020">
    <property type="term" value="C:membrane"/>
    <property type="evidence" value="ECO:0007669"/>
    <property type="project" value="UniProtKB-SubCell"/>
</dbReference>
<dbReference type="PANTHER" id="PTHR43562">
    <property type="entry name" value="NAPA-TYPE SODIUM/HYDROGEN ANTIPORTER"/>
    <property type="match status" value="1"/>
</dbReference>
<dbReference type="GO" id="GO:1902600">
    <property type="term" value="P:proton transmembrane transport"/>
    <property type="evidence" value="ECO:0007669"/>
    <property type="project" value="InterPro"/>
</dbReference>
<gene>
    <name evidence="13" type="ORF">TrCOL_g2755</name>
</gene>
<dbReference type="PANTHER" id="PTHR43562:SF3">
    <property type="entry name" value="SODIUM ION_PROTON EXCHANGER (EUROFUNG)"/>
    <property type="match status" value="1"/>
</dbReference>
<feature type="transmembrane region" description="Helical" evidence="11">
    <location>
        <begin position="155"/>
        <end position="174"/>
    </location>
</feature>
<feature type="region of interest" description="Disordered" evidence="10">
    <location>
        <begin position="791"/>
        <end position="839"/>
    </location>
</feature>
<feature type="transmembrane region" description="Helical" evidence="11">
    <location>
        <begin position="186"/>
        <end position="208"/>
    </location>
</feature>
<comment type="subcellular location">
    <subcellularLocation>
        <location evidence="1">Membrane</location>
        <topology evidence="1">Multi-pass membrane protein</topology>
    </subcellularLocation>
</comment>
<comment type="caution">
    <text evidence="13">The sequence shown here is derived from an EMBL/GenBank/DDBJ whole genome shotgun (WGS) entry which is preliminary data.</text>
</comment>
<evidence type="ECO:0000256" key="5">
    <source>
        <dbReference type="ARBA" id="ARBA00022989"/>
    </source>
</evidence>
<proteinExistence type="predicted"/>
<feature type="region of interest" description="Disordered" evidence="10">
    <location>
        <begin position="655"/>
        <end position="725"/>
    </location>
</feature>
<keyword evidence="7" id="KW-0406">Ion transport</keyword>
<feature type="region of interest" description="Disordered" evidence="10">
    <location>
        <begin position="858"/>
        <end position="911"/>
    </location>
</feature>
<feature type="transmembrane region" description="Helical" evidence="11">
    <location>
        <begin position="121"/>
        <end position="143"/>
    </location>
</feature>
<evidence type="ECO:0000256" key="2">
    <source>
        <dbReference type="ARBA" id="ARBA00022448"/>
    </source>
</evidence>
<keyword evidence="3" id="KW-0050">Antiport</keyword>
<dbReference type="AlphaFoldDB" id="A0A9W7G3T6"/>
<feature type="transmembrane region" description="Helical" evidence="11">
    <location>
        <begin position="336"/>
        <end position="359"/>
    </location>
</feature>
<dbReference type="InterPro" id="IPR038770">
    <property type="entry name" value="Na+/solute_symporter_sf"/>
</dbReference>
<dbReference type="Proteomes" id="UP001165065">
    <property type="component" value="Unassembled WGS sequence"/>
</dbReference>
<feature type="compositionally biased region" description="Basic and acidic residues" evidence="10">
    <location>
        <begin position="859"/>
        <end position="868"/>
    </location>
</feature>
<feature type="domain" description="Cation/H+ exchanger transmembrane" evidence="12">
    <location>
        <begin position="29"/>
        <end position="387"/>
    </location>
</feature>
<feature type="compositionally biased region" description="Basic and acidic residues" evidence="10">
    <location>
        <begin position="655"/>
        <end position="665"/>
    </location>
</feature>
<evidence type="ECO:0000259" key="12">
    <source>
        <dbReference type="Pfam" id="PF00999"/>
    </source>
</evidence>
<feature type="transmembrane region" description="Helical" evidence="11">
    <location>
        <begin position="94"/>
        <end position="115"/>
    </location>
</feature>
<sequence>MAETHEHPFTFSELYSVLLLMVAFWVAGKGAAYFALPSLVGEIAVGMLAGPNCFDIAPKPKALMMFGEVGLLLLFLEAGLDVDVEMLKLVGNRGIMLSLFGSMMALTFGTLLSHFALGNDWIESFGAGCTLAPTSMGIALNVLRSCKVLNTPSGQLIIAAAMLQDVIGIILLAELKATKDFSFLEFIIPIISAVGMCAFFGWLAITIVPQAMQKHVLKRFHHHVDRQNIVLATILVASLALMPASHYARGSYLLGCFLAGLCFCTDHHTHPVWQAQVKRLLQWLMRLFFACTIGFEVPIKNLGSGKVWGHAALYVFIIAIKLLSGIFAIPLSKREFFKIGFSMVSSCELAFIISVNAWIEGLISDDTFDALILAALISILISPVCLRKVLLLEKEEKEKEIQEAKMETLLDDGERVSFDGSVHKPHEMHHLYFQLQTKSHGQFGFQDKILRAVFQLNMSIIDFRSFHPHGNFKVHVVNEMYLKDNEKMIYDTPEKEERDSKVLAHRMEDLYKAAMEACGEESANIKVYRWLPGSKGAEQGEHTVPSAQPPTLVRSKSLGAVRDRAASGGSMSGADGEKLSIIRGDLPHPANIKNERRQALDHNELLQQLDQLAYIQAEKDFQKKQRHHVSLSAAMGSHTHPGELVYHQRHHELDGYVHSDPHDAFDPDEIEGEHFDSDSDSSDGEGSIGGDGGGEGGWRNTYSRPGSRFNSQPASGYSSPKVHFGEDDGVDIEMLEVGGVQQSEEVDGSLDPAVLVDEVRHRVEHAHSVSAQQGMVVDMEAVRERLSMHVVGGEGGGEEGGEEEGGGKVTADTSETATLSGGTTTEGSKEGSASASGTTTPDVVVAAAAAAAAGVVAKEITDGEEKGKANPRTPRNTMEITKGTRAPRNSFQILKGKKKEVKEEEGGEENV</sequence>
<dbReference type="Pfam" id="PF00999">
    <property type="entry name" value="Na_H_Exchanger"/>
    <property type="match status" value="1"/>
</dbReference>
<keyword evidence="14" id="KW-1185">Reference proteome</keyword>
<evidence type="ECO:0000256" key="9">
    <source>
        <dbReference type="ARBA" id="ARBA00023201"/>
    </source>
</evidence>
<keyword evidence="6" id="KW-0915">Sodium</keyword>
<evidence type="ECO:0000256" key="8">
    <source>
        <dbReference type="ARBA" id="ARBA00023136"/>
    </source>
</evidence>
<evidence type="ECO:0000256" key="4">
    <source>
        <dbReference type="ARBA" id="ARBA00022692"/>
    </source>
</evidence>
<feature type="compositionally biased region" description="Gly residues" evidence="10">
    <location>
        <begin position="686"/>
        <end position="697"/>
    </location>
</feature>
<reference evidence="14" key="1">
    <citation type="journal article" date="2023" name="Commun. Biol.">
        <title>Genome analysis of Parmales, the sister group of diatoms, reveals the evolutionary specialization of diatoms from phago-mixotrophs to photoautotrophs.</title>
        <authorList>
            <person name="Ban H."/>
            <person name="Sato S."/>
            <person name="Yoshikawa S."/>
            <person name="Yamada K."/>
            <person name="Nakamura Y."/>
            <person name="Ichinomiya M."/>
            <person name="Sato N."/>
            <person name="Blanc-Mathieu R."/>
            <person name="Endo H."/>
            <person name="Kuwata A."/>
            <person name="Ogata H."/>
        </authorList>
    </citation>
    <scope>NUCLEOTIDE SEQUENCE [LARGE SCALE GENOMIC DNA]</scope>
</reference>
<feature type="compositionally biased region" description="Polar residues" evidence="10">
    <location>
        <begin position="700"/>
        <end position="718"/>
    </location>
</feature>
<feature type="transmembrane region" description="Helical" evidence="11">
    <location>
        <begin position="229"/>
        <end position="245"/>
    </location>
</feature>
<evidence type="ECO:0000256" key="10">
    <source>
        <dbReference type="SAM" id="MobiDB-lite"/>
    </source>
</evidence>
<protein>
    <recommendedName>
        <fullName evidence="12">Cation/H+ exchanger transmembrane domain-containing protein</fullName>
    </recommendedName>
</protein>
<evidence type="ECO:0000313" key="13">
    <source>
        <dbReference type="EMBL" id="GMI32016.1"/>
    </source>
</evidence>
<evidence type="ECO:0000256" key="1">
    <source>
        <dbReference type="ARBA" id="ARBA00004141"/>
    </source>
</evidence>
<feature type="compositionally biased region" description="Low complexity" evidence="10">
    <location>
        <begin position="813"/>
        <end position="839"/>
    </location>
</feature>
<dbReference type="InterPro" id="IPR006153">
    <property type="entry name" value="Cation/H_exchanger_TM"/>
</dbReference>
<feature type="transmembrane region" description="Helical" evidence="11">
    <location>
        <begin position="311"/>
        <end position="329"/>
    </location>
</feature>
<evidence type="ECO:0000256" key="7">
    <source>
        <dbReference type="ARBA" id="ARBA00023065"/>
    </source>
</evidence>
<evidence type="ECO:0000313" key="14">
    <source>
        <dbReference type="Proteomes" id="UP001165065"/>
    </source>
</evidence>
<dbReference type="EMBL" id="BRYA01000014">
    <property type="protein sequence ID" value="GMI32016.1"/>
    <property type="molecule type" value="Genomic_DNA"/>
</dbReference>
<keyword evidence="8 11" id="KW-0472">Membrane</keyword>